<evidence type="ECO:0000313" key="1">
    <source>
        <dbReference type="EMBL" id="CAB5178864.1"/>
    </source>
</evidence>
<sequence>MSKNYEKYLEFCRTERQIEVIELVIKHGSLRKAVDATGTPYSTLQEIFGKVAKRAALSGKDPANNLDSAVPNGHLLTGTSRLTKEPDGSLLWTKTNVSREQQLELLQETIKDMVADVPRIPVHAKPQHETDDDIITVYPLGDPHIGMMSWGEETGCNWDLKIAENVFGKVFDKLVDAAPRSRTCRIIDLGDFLHSDNMDGTTTRSGNVLDMDGRYCKVLRVGVRVIRRMIERALDKHEIVTVDILKGNHNDIGALWMAELLSNCYENEPRVVIEKSPSPYHYFQFGKVLLGTTHGHNCKKEKLAGIMACDVPEMWGATKFREWITGHVHHDEVKDLMGCVFRSFRTLAGHEAYSQAAGYRADQDSKFHVYHKDYGLRMQYTVNILEVM</sequence>
<protein>
    <submittedName>
        <fullName evidence="1">Uncharacterized protein</fullName>
    </submittedName>
</protein>
<dbReference type="InterPro" id="IPR029052">
    <property type="entry name" value="Metallo-depent_PP-like"/>
</dbReference>
<name>A0A6J7W9A8_9CAUD</name>
<reference evidence="1" key="1">
    <citation type="submission" date="2020-05" db="EMBL/GenBank/DDBJ databases">
        <authorList>
            <person name="Chiriac C."/>
            <person name="Salcher M."/>
            <person name="Ghai R."/>
            <person name="Kavagutti S V."/>
        </authorList>
    </citation>
    <scope>NUCLEOTIDE SEQUENCE</scope>
</reference>
<organism evidence="1">
    <name type="scientific">uncultured Caudovirales phage</name>
    <dbReference type="NCBI Taxonomy" id="2100421"/>
    <lineage>
        <taxon>Viruses</taxon>
        <taxon>Duplodnaviria</taxon>
        <taxon>Heunggongvirae</taxon>
        <taxon>Uroviricota</taxon>
        <taxon>Caudoviricetes</taxon>
        <taxon>Peduoviridae</taxon>
        <taxon>Maltschvirus</taxon>
        <taxon>Maltschvirus maltsch</taxon>
    </lineage>
</organism>
<accession>A0A6J7W9A8</accession>
<dbReference type="EMBL" id="LR798207">
    <property type="protein sequence ID" value="CAB5178864.1"/>
    <property type="molecule type" value="Genomic_DNA"/>
</dbReference>
<dbReference type="SUPFAM" id="SSF56300">
    <property type="entry name" value="Metallo-dependent phosphatases"/>
    <property type="match status" value="1"/>
</dbReference>
<gene>
    <name evidence="1" type="ORF">UFOVP158_45</name>
</gene>
<proteinExistence type="predicted"/>